<reference evidence="4" key="1">
    <citation type="journal article" date="2020" name="Stud. Mycol.">
        <title>101 Dothideomycetes genomes: a test case for predicting lifestyles and emergence of pathogens.</title>
        <authorList>
            <person name="Haridas S."/>
            <person name="Albert R."/>
            <person name="Binder M."/>
            <person name="Bloem J."/>
            <person name="Labutti K."/>
            <person name="Salamov A."/>
            <person name="Andreopoulos B."/>
            <person name="Baker S."/>
            <person name="Barry K."/>
            <person name="Bills G."/>
            <person name="Bluhm B."/>
            <person name="Cannon C."/>
            <person name="Castanera R."/>
            <person name="Culley D."/>
            <person name="Daum C."/>
            <person name="Ezra D."/>
            <person name="Gonzalez J."/>
            <person name="Henrissat B."/>
            <person name="Kuo A."/>
            <person name="Liang C."/>
            <person name="Lipzen A."/>
            <person name="Lutzoni F."/>
            <person name="Magnuson J."/>
            <person name="Mondo S."/>
            <person name="Nolan M."/>
            <person name="Ohm R."/>
            <person name="Pangilinan J."/>
            <person name="Park H.-J."/>
            <person name="Ramirez L."/>
            <person name="Alfaro M."/>
            <person name="Sun H."/>
            <person name="Tritt A."/>
            <person name="Yoshinaga Y."/>
            <person name="Zwiers L.-H."/>
            <person name="Turgeon B."/>
            <person name="Goodwin S."/>
            <person name="Spatafora J."/>
            <person name="Crous P."/>
            <person name="Grigoriev I."/>
        </authorList>
    </citation>
    <scope>NUCLEOTIDE SEQUENCE</scope>
    <source>
        <strain evidence="4">CBS 207.26</strain>
    </source>
</reference>
<keyword evidence="5" id="KW-1185">Reference proteome</keyword>
<protein>
    <submittedName>
        <fullName evidence="4">Uncharacterized protein</fullName>
    </submittedName>
</protein>
<dbReference type="Gene3D" id="1.25.40.20">
    <property type="entry name" value="Ankyrin repeat-containing domain"/>
    <property type="match status" value="1"/>
</dbReference>
<accession>A0A6A6E1Z2</accession>
<keyword evidence="2 3" id="KW-0040">ANK repeat</keyword>
<dbReference type="EMBL" id="ML994637">
    <property type="protein sequence ID" value="KAF2184508.1"/>
    <property type="molecule type" value="Genomic_DNA"/>
</dbReference>
<evidence type="ECO:0000256" key="3">
    <source>
        <dbReference type="PROSITE-ProRule" id="PRU00023"/>
    </source>
</evidence>
<gene>
    <name evidence="4" type="ORF">K469DRAFT_780792</name>
</gene>
<proteinExistence type="predicted"/>
<dbReference type="SUPFAM" id="SSF48403">
    <property type="entry name" value="Ankyrin repeat"/>
    <property type="match status" value="1"/>
</dbReference>
<dbReference type="InterPro" id="IPR036770">
    <property type="entry name" value="Ankyrin_rpt-contain_sf"/>
</dbReference>
<name>A0A6A6E1Z2_9PEZI</name>
<dbReference type="InterPro" id="IPR002110">
    <property type="entry name" value="Ankyrin_rpt"/>
</dbReference>
<dbReference type="Proteomes" id="UP000800200">
    <property type="component" value="Unassembled WGS sequence"/>
</dbReference>
<keyword evidence="1" id="KW-0677">Repeat</keyword>
<dbReference type="PANTHER" id="PTHR24171">
    <property type="entry name" value="ANKYRIN REPEAT DOMAIN-CONTAINING PROTEIN 39-RELATED"/>
    <property type="match status" value="1"/>
</dbReference>
<feature type="repeat" description="ANK" evidence="3">
    <location>
        <begin position="19"/>
        <end position="50"/>
    </location>
</feature>
<evidence type="ECO:0000256" key="1">
    <source>
        <dbReference type="ARBA" id="ARBA00022737"/>
    </source>
</evidence>
<organism evidence="4 5">
    <name type="scientific">Zopfia rhizophila CBS 207.26</name>
    <dbReference type="NCBI Taxonomy" id="1314779"/>
    <lineage>
        <taxon>Eukaryota</taxon>
        <taxon>Fungi</taxon>
        <taxon>Dikarya</taxon>
        <taxon>Ascomycota</taxon>
        <taxon>Pezizomycotina</taxon>
        <taxon>Dothideomycetes</taxon>
        <taxon>Dothideomycetes incertae sedis</taxon>
        <taxon>Zopfiaceae</taxon>
        <taxon>Zopfia</taxon>
    </lineage>
</organism>
<sequence>MIVALVLDKGASTSTQDHQGRTALHLAVGGEHEIIRLLVAKGALVDALDRLRQTPLHLCSLE</sequence>
<dbReference type="PROSITE" id="PS50088">
    <property type="entry name" value="ANK_REPEAT"/>
    <property type="match status" value="1"/>
</dbReference>
<dbReference type="OrthoDB" id="4325872at2759"/>
<evidence type="ECO:0000313" key="4">
    <source>
        <dbReference type="EMBL" id="KAF2184508.1"/>
    </source>
</evidence>
<dbReference type="Pfam" id="PF12796">
    <property type="entry name" value="Ank_2"/>
    <property type="match status" value="1"/>
</dbReference>
<evidence type="ECO:0000256" key="2">
    <source>
        <dbReference type="ARBA" id="ARBA00023043"/>
    </source>
</evidence>
<dbReference type="AlphaFoldDB" id="A0A6A6E1Z2"/>
<evidence type="ECO:0000313" key="5">
    <source>
        <dbReference type="Proteomes" id="UP000800200"/>
    </source>
</evidence>